<dbReference type="Gene3D" id="1.20.1440.60">
    <property type="entry name" value="23S rRNA-intervening sequence"/>
    <property type="match status" value="1"/>
</dbReference>
<dbReference type="RefSeq" id="WP_345169937.1">
    <property type="nucleotide sequence ID" value="NZ_BAABJK010000009.1"/>
</dbReference>
<dbReference type="SUPFAM" id="SSF158446">
    <property type="entry name" value="IVS-encoded protein-like"/>
    <property type="match status" value="1"/>
</dbReference>
<evidence type="ECO:0000313" key="2">
    <source>
        <dbReference type="Proteomes" id="UP001501692"/>
    </source>
</evidence>
<reference evidence="2" key="1">
    <citation type="journal article" date="2019" name="Int. J. Syst. Evol. Microbiol.">
        <title>The Global Catalogue of Microorganisms (GCM) 10K type strain sequencing project: providing services to taxonomists for standard genome sequencing and annotation.</title>
        <authorList>
            <consortium name="The Broad Institute Genomics Platform"/>
            <consortium name="The Broad Institute Genome Sequencing Center for Infectious Disease"/>
            <person name="Wu L."/>
            <person name="Ma J."/>
        </authorList>
    </citation>
    <scope>NUCLEOTIDE SEQUENCE [LARGE SCALE GENOMIC DNA]</scope>
    <source>
        <strain evidence="2">JCM 18287</strain>
    </source>
</reference>
<dbReference type="PANTHER" id="PTHR38471">
    <property type="entry name" value="FOUR HELIX BUNDLE PROTEIN"/>
    <property type="match status" value="1"/>
</dbReference>
<dbReference type="Proteomes" id="UP001501692">
    <property type="component" value="Unassembled WGS sequence"/>
</dbReference>
<evidence type="ECO:0000313" key="1">
    <source>
        <dbReference type="EMBL" id="GAA4975403.1"/>
    </source>
</evidence>
<dbReference type="InterPro" id="IPR012657">
    <property type="entry name" value="23S_rRNA-intervening_sequence"/>
</dbReference>
<dbReference type="Pfam" id="PF05635">
    <property type="entry name" value="23S_rRNA_IVP"/>
    <property type="match status" value="1"/>
</dbReference>
<keyword evidence="2" id="KW-1185">Reference proteome</keyword>
<proteinExistence type="predicted"/>
<dbReference type="EMBL" id="BAABJK010000009">
    <property type="protein sequence ID" value="GAA4975403.1"/>
    <property type="molecule type" value="Genomic_DNA"/>
</dbReference>
<protein>
    <submittedName>
        <fullName evidence="1">Four helix bundle protein</fullName>
    </submittedName>
</protein>
<dbReference type="CDD" id="cd16377">
    <property type="entry name" value="23S_rRNA_IVP_like"/>
    <property type="match status" value="1"/>
</dbReference>
<dbReference type="InterPro" id="IPR036583">
    <property type="entry name" value="23S_rRNA_IVS_sf"/>
</dbReference>
<comment type="caution">
    <text evidence="1">The sequence shown here is derived from an EMBL/GenBank/DDBJ whole genome shotgun (WGS) entry which is preliminary data.</text>
</comment>
<accession>A0ABP9HP11</accession>
<dbReference type="NCBIfam" id="TIGR02436">
    <property type="entry name" value="four helix bundle protein"/>
    <property type="match status" value="1"/>
</dbReference>
<name>A0ABP9HP11_9FLAO</name>
<gene>
    <name evidence="1" type="ORF">GCM10023315_27610</name>
</gene>
<dbReference type="PANTHER" id="PTHR38471:SF2">
    <property type="entry name" value="FOUR HELIX BUNDLE PROTEIN"/>
    <property type="match status" value="1"/>
</dbReference>
<organism evidence="1 2">
    <name type="scientific">Algibacter aquimarinus</name>
    <dbReference type="NCBI Taxonomy" id="1136748"/>
    <lineage>
        <taxon>Bacteria</taxon>
        <taxon>Pseudomonadati</taxon>
        <taxon>Bacteroidota</taxon>
        <taxon>Flavobacteriia</taxon>
        <taxon>Flavobacteriales</taxon>
        <taxon>Flavobacteriaceae</taxon>
        <taxon>Algibacter</taxon>
    </lineage>
</organism>
<sequence>MKTYSFEKLEVWKESIELVKSIYKISSTFPTEEKFGLISQLRRASVSISSNLSEGTSRNTNKDKAHFTTLSFSSAMEVLNQLIISKELNFVSENDYILVRNKIEKITNMLNALRKAQLNR</sequence>